<evidence type="ECO:0000256" key="7">
    <source>
        <dbReference type="ARBA" id="ARBA00023034"/>
    </source>
</evidence>
<dbReference type="InterPro" id="IPR027417">
    <property type="entry name" value="P-loop_NTPase"/>
</dbReference>
<evidence type="ECO:0000256" key="4">
    <source>
        <dbReference type="ARBA" id="ARBA00022692"/>
    </source>
</evidence>
<keyword evidence="9" id="KW-0325">Glycoprotein</keyword>
<protein>
    <submittedName>
        <fullName evidence="10">Uncharacterized protein</fullName>
    </submittedName>
</protein>
<evidence type="ECO:0000256" key="8">
    <source>
        <dbReference type="ARBA" id="ARBA00023136"/>
    </source>
</evidence>
<evidence type="ECO:0000256" key="6">
    <source>
        <dbReference type="ARBA" id="ARBA00022989"/>
    </source>
</evidence>
<gene>
    <name evidence="10" type="ORF">KUTeg_013770</name>
</gene>
<evidence type="ECO:0000256" key="5">
    <source>
        <dbReference type="ARBA" id="ARBA00022968"/>
    </source>
</evidence>
<dbReference type="InterPro" id="IPR009729">
    <property type="entry name" value="Gal-3-0_sulfotransfrase"/>
</dbReference>
<dbReference type="Gene3D" id="3.40.50.300">
    <property type="entry name" value="P-loop containing nucleotide triphosphate hydrolases"/>
    <property type="match status" value="1"/>
</dbReference>
<keyword evidence="5" id="KW-0735">Signal-anchor</keyword>
<evidence type="ECO:0000256" key="2">
    <source>
        <dbReference type="ARBA" id="ARBA00008124"/>
    </source>
</evidence>
<reference evidence="10 11" key="1">
    <citation type="submission" date="2022-12" db="EMBL/GenBank/DDBJ databases">
        <title>Chromosome-level genome of Tegillarca granosa.</title>
        <authorList>
            <person name="Kim J."/>
        </authorList>
    </citation>
    <scope>NUCLEOTIDE SEQUENCE [LARGE SCALE GENOMIC DNA]</scope>
    <source>
        <strain evidence="10">Teg-2019</strain>
        <tissue evidence="10">Adductor muscle</tissue>
    </source>
</reference>
<evidence type="ECO:0000256" key="3">
    <source>
        <dbReference type="ARBA" id="ARBA00022679"/>
    </source>
</evidence>
<evidence type="ECO:0000313" key="10">
    <source>
        <dbReference type="EMBL" id="KAJ8308896.1"/>
    </source>
</evidence>
<dbReference type="PANTHER" id="PTHR14647:SF87">
    <property type="entry name" value="PUTATIVE-RELATED"/>
    <property type="match status" value="1"/>
</dbReference>
<comment type="subcellular location">
    <subcellularLocation>
        <location evidence="1">Golgi apparatus membrane</location>
        <topology evidence="1">Single-pass type II membrane protein</topology>
    </subcellularLocation>
</comment>
<keyword evidence="8" id="KW-0472">Membrane</keyword>
<keyword evidence="11" id="KW-1185">Reference proteome</keyword>
<keyword evidence="3" id="KW-0808">Transferase</keyword>
<dbReference type="PANTHER" id="PTHR14647">
    <property type="entry name" value="GALACTOSE-3-O-SULFOTRANSFERASE"/>
    <property type="match status" value="1"/>
</dbReference>
<keyword evidence="7" id="KW-0333">Golgi apparatus</keyword>
<name>A0ABQ9EX45_TEGGR</name>
<dbReference type="Proteomes" id="UP001217089">
    <property type="component" value="Unassembled WGS sequence"/>
</dbReference>
<evidence type="ECO:0000313" key="11">
    <source>
        <dbReference type="Proteomes" id="UP001217089"/>
    </source>
</evidence>
<evidence type="ECO:0000256" key="1">
    <source>
        <dbReference type="ARBA" id="ARBA00004323"/>
    </source>
</evidence>
<keyword evidence="4" id="KW-0812">Transmembrane</keyword>
<accession>A0ABQ9EX45</accession>
<dbReference type="EMBL" id="JARBDR010000657">
    <property type="protein sequence ID" value="KAJ8308896.1"/>
    <property type="molecule type" value="Genomic_DNA"/>
</dbReference>
<comment type="caution">
    <text evidence="10">The sequence shown here is derived from an EMBL/GenBank/DDBJ whole genome shotgun (WGS) entry which is preliminary data.</text>
</comment>
<keyword evidence="6" id="KW-1133">Transmembrane helix</keyword>
<sequence length="313" mass="37154">MYIITHCMDTVYECATETLATILRKFSYVNELNVMLPRKKRIYCGWPFPLETQDYRPSSKPFNSLIEHAIAQIKSNDPITTYFHNLDKFEQIYQSDEAATHRYCIPNGFSITKNLLSHCLGMQTGFPTGRPDITQNAAAVKQYIQFLDKEFTLVMIMEYFFESLVLLKRLMCWSLRDMLYKHVNVGNYTYKRIPPKGDNHNRHKQWSSADYLLYDHFNRTFWQKIKAEGNDFFEEVNQFRKIQLKFSTFCNYIKENSLKDKVLNIEASEYNENFQVTYKDCEFLDKNLLDLLKAQYDNRTYVKDNSPDKGLMN</sequence>
<evidence type="ECO:0000256" key="9">
    <source>
        <dbReference type="ARBA" id="ARBA00023180"/>
    </source>
</evidence>
<dbReference type="Pfam" id="PF06990">
    <property type="entry name" value="Gal-3-0_sulfotr"/>
    <property type="match status" value="1"/>
</dbReference>
<comment type="similarity">
    <text evidence="2">Belongs to the galactose-3-O-sulfotransferase family.</text>
</comment>
<proteinExistence type="inferred from homology"/>
<organism evidence="10 11">
    <name type="scientific">Tegillarca granosa</name>
    <name type="common">Malaysian cockle</name>
    <name type="synonym">Anadara granosa</name>
    <dbReference type="NCBI Taxonomy" id="220873"/>
    <lineage>
        <taxon>Eukaryota</taxon>
        <taxon>Metazoa</taxon>
        <taxon>Spiralia</taxon>
        <taxon>Lophotrochozoa</taxon>
        <taxon>Mollusca</taxon>
        <taxon>Bivalvia</taxon>
        <taxon>Autobranchia</taxon>
        <taxon>Pteriomorphia</taxon>
        <taxon>Arcoida</taxon>
        <taxon>Arcoidea</taxon>
        <taxon>Arcidae</taxon>
        <taxon>Tegillarca</taxon>
    </lineage>
</organism>